<reference evidence="1" key="1">
    <citation type="submission" date="2023-05" db="EMBL/GenBank/DDBJ databases">
        <title>Comparative genomics of Bacillaceae isolates and their secondary metabolite potential.</title>
        <authorList>
            <person name="Song L."/>
            <person name="Nielsen L.J."/>
            <person name="Mohite O."/>
            <person name="Xu X."/>
            <person name="Weber T."/>
            <person name="Kovacs A.T."/>
        </authorList>
    </citation>
    <scope>NUCLEOTIDE SEQUENCE</scope>
    <source>
        <strain evidence="1">LY1</strain>
    </source>
</reference>
<sequence>MKKYLLAVGILTSGFLGLNTAEASEVEKDKLEVDPLIENLKTEHPDWTITLVTSDEATKIKEEVKNSPVLRGPAPPLTALYIDQIASQVGTSSEYTEDLRTQTSHAVSGKVSIGVMQVGYGSENQWLDDERITYQNRDYKINVASIDSNNDRIVDGFYYTVTFNSDLKISSGTSALYKFNCTSSSYPWNTIERTLNIPHL</sequence>
<organism evidence="1 2">
    <name type="scientific">Lysinibacillus pakistanensis</name>
    <dbReference type="NCBI Taxonomy" id="759811"/>
    <lineage>
        <taxon>Bacteria</taxon>
        <taxon>Bacillati</taxon>
        <taxon>Bacillota</taxon>
        <taxon>Bacilli</taxon>
        <taxon>Bacillales</taxon>
        <taxon>Bacillaceae</taxon>
        <taxon>Lysinibacillus</taxon>
    </lineage>
</organism>
<dbReference type="AlphaFoldDB" id="A0AAX3WS16"/>
<accession>A0AAX3WS16</accession>
<protein>
    <submittedName>
        <fullName evidence="1">DUF4879 domain-containing protein</fullName>
    </submittedName>
</protein>
<dbReference type="InterPro" id="IPR032624">
    <property type="entry name" value="DUF4879"/>
</dbReference>
<dbReference type="EMBL" id="CP126101">
    <property type="protein sequence ID" value="WHY49753.1"/>
    <property type="molecule type" value="Genomic_DNA"/>
</dbReference>
<evidence type="ECO:0000313" key="1">
    <source>
        <dbReference type="EMBL" id="WHY49753.1"/>
    </source>
</evidence>
<proteinExistence type="predicted"/>
<gene>
    <name evidence="1" type="ORF">QNH24_15595</name>
</gene>
<evidence type="ECO:0000313" key="2">
    <source>
        <dbReference type="Proteomes" id="UP001178322"/>
    </source>
</evidence>
<dbReference type="Proteomes" id="UP001178322">
    <property type="component" value="Chromosome"/>
</dbReference>
<name>A0AAX3WS16_9BACI</name>
<dbReference type="RefSeq" id="WP_283868485.1">
    <property type="nucleotide sequence ID" value="NZ_CP126101.1"/>
</dbReference>
<dbReference type="Pfam" id="PF16219">
    <property type="entry name" value="DUF4879"/>
    <property type="match status" value="1"/>
</dbReference>